<keyword evidence="1" id="KW-0472">Membrane</keyword>
<evidence type="ECO:0000313" key="2">
    <source>
        <dbReference type="Proteomes" id="UP000095284"/>
    </source>
</evidence>
<evidence type="ECO:0000313" key="3">
    <source>
        <dbReference type="WBParaSite" id="BXY_1089700.1"/>
    </source>
</evidence>
<proteinExistence type="predicted"/>
<sequence>MKARKNLVSPFQYRKNCEYFITPQAGCFCKPRNRITVGQYKTQDIFSIPSVGVVMLIFMMYSKMNGKDAFDRNSGSDAVTLKLTDSLQSIPQTPDEGVCSQEKQKLLQ</sequence>
<protein>
    <submittedName>
        <fullName evidence="3">Transmembrane protein</fullName>
    </submittedName>
</protein>
<name>A0A1I7SCZ3_BURXY</name>
<keyword evidence="1" id="KW-1133">Transmembrane helix</keyword>
<dbReference type="WBParaSite" id="BXY_1089700.1">
    <property type="protein sequence ID" value="BXY_1089700.1"/>
    <property type="gene ID" value="BXY_1089700"/>
</dbReference>
<dbReference type="Proteomes" id="UP000095284">
    <property type="component" value="Unplaced"/>
</dbReference>
<reference evidence="3" key="1">
    <citation type="submission" date="2016-11" db="UniProtKB">
        <authorList>
            <consortium name="WormBaseParasite"/>
        </authorList>
    </citation>
    <scope>IDENTIFICATION</scope>
</reference>
<evidence type="ECO:0000256" key="1">
    <source>
        <dbReference type="SAM" id="Phobius"/>
    </source>
</evidence>
<accession>A0A1I7SCZ3</accession>
<feature type="transmembrane region" description="Helical" evidence="1">
    <location>
        <begin position="45"/>
        <end position="62"/>
    </location>
</feature>
<dbReference type="AlphaFoldDB" id="A0A1I7SCZ3"/>
<keyword evidence="1" id="KW-0812">Transmembrane</keyword>
<organism evidence="2 3">
    <name type="scientific">Bursaphelenchus xylophilus</name>
    <name type="common">Pinewood nematode worm</name>
    <name type="synonym">Aphelenchoides xylophilus</name>
    <dbReference type="NCBI Taxonomy" id="6326"/>
    <lineage>
        <taxon>Eukaryota</taxon>
        <taxon>Metazoa</taxon>
        <taxon>Ecdysozoa</taxon>
        <taxon>Nematoda</taxon>
        <taxon>Chromadorea</taxon>
        <taxon>Rhabditida</taxon>
        <taxon>Tylenchina</taxon>
        <taxon>Tylenchomorpha</taxon>
        <taxon>Aphelenchoidea</taxon>
        <taxon>Aphelenchoididae</taxon>
        <taxon>Bursaphelenchus</taxon>
    </lineage>
</organism>